<feature type="transmembrane region" description="Helical" evidence="6">
    <location>
        <begin position="20"/>
        <end position="38"/>
    </location>
</feature>
<feature type="transmembrane region" description="Helical" evidence="6">
    <location>
        <begin position="576"/>
        <end position="600"/>
    </location>
</feature>
<feature type="transmembrane region" description="Helical" evidence="6">
    <location>
        <begin position="50"/>
        <end position="70"/>
    </location>
</feature>
<feature type="transmembrane region" description="Helical" evidence="6">
    <location>
        <begin position="276"/>
        <end position="303"/>
    </location>
</feature>
<dbReference type="SUPFAM" id="SSF81653">
    <property type="entry name" value="Calcium ATPase, transduction domain A"/>
    <property type="match status" value="1"/>
</dbReference>
<dbReference type="GO" id="GO:0005524">
    <property type="term" value="F:ATP binding"/>
    <property type="evidence" value="ECO:0007669"/>
    <property type="project" value="UniProtKB-UniRule"/>
</dbReference>
<dbReference type="SUPFAM" id="SSF81665">
    <property type="entry name" value="Calcium ATPase, transmembrane domain M"/>
    <property type="match status" value="1"/>
</dbReference>
<keyword evidence="6" id="KW-0547">Nucleotide-binding</keyword>
<comment type="similarity">
    <text evidence="2 6">Belongs to the cation transport ATPase (P-type) (TC 3.A.3) family. Type IB subfamily.</text>
</comment>
<evidence type="ECO:0000313" key="9">
    <source>
        <dbReference type="Proteomes" id="UP000244903"/>
    </source>
</evidence>
<evidence type="ECO:0000259" key="7">
    <source>
        <dbReference type="Pfam" id="PF00122"/>
    </source>
</evidence>
<keyword evidence="6" id="KW-0479">Metal-binding</keyword>
<sequence length="635" mass="66233">MDTTRAGALRTFVASRQGVLAMSTILAIVVHLLSRAVAGPAASATWEWVIRAPLIAVVVVGGIPLIVEVVRSAVRSAGGADLLAAVSIVTAVVLGEWLVAAIVVLMLSGGEGLEAAASRRASATLDALARRSPAIAHRLRGTSPSEGVDDLRADEVRVHDLLLVLPHELCPVDGEVVEGRGAMDESYLTGEPYVVPKTPGSQVLSGAVNGDAALTVRADRVAADSRYAQIVGVLREAEENRPPMRRLADRLGAWYTLIALTLGVLGWGISGDPTRFLAVVVVATPCPLLIGVPVAIIGAISLAAKRGIIIRNPAMLEDVGRVETVMFDKTGTLTYGRPVLTEIVARPGTDPHEVLAAAAAVEVYSRHPLAGAVVDAAAERNLGAPPLTSVAEKPGAGLVGEVGGRVVRLTNRRGLAEVDPGAIELLPETETGLESVVLVDDRYAAILRFRDEPRATAADFIAHLPRAHGVKRMMIISGDREAEVRRLADRVGIREVYGGVSPEGKLAIVRERTAAGPTLFLGDGINDAPAMTAASAGVAFGSTSDVTAEAADAVVLDSSLERLDDLLHIGARMRRIALQSALGGMAASVIGMLLAVFGLLSPLAGAIAQEVIDVLAILNSARVVMAPRRLSDFED</sequence>
<dbReference type="KEGG" id="dpc:A6048_08185"/>
<feature type="transmembrane region" description="Helical" evidence="6">
    <location>
        <begin position="251"/>
        <end position="270"/>
    </location>
</feature>
<dbReference type="InterPro" id="IPR023298">
    <property type="entry name" value="ATPase_P-typ_TM_dom_sf"/>
</dbReference>
<dbReference type="GO" id="GO:0005886">
    <property type="term" value="C:plasma membrane"/>
    <property type="evidence" value="ECO:0007669"/>
    <property type="project" value="UniProtKB-SubCell"/>
</dbReference>
<dbReference type="NCBIfam" id="TIGR01494">
    <property type="entry name" value="ATPase_P-type"/>
    <property type="match status" value="1"/>
</dbReference>
<dbReference type="AlphaFoldDB" id="A0AAD0JU13"/>
<dbReference type="PRINTS" id="PR00119">
    <property type="entry name" value="CATATPASE"/>
</dbReference>
<dbReference type="EMBL" id="CP015453">
    <property type="protein sequence ID" value="AWH95476.1"/>
    <property type="molecule type" value="Genomic_DNA"/>
</dbReference>
<dbReference type="GO" id="GO:0016887">
    <property type="term" value="F:ATP hydrolysis activity"/>
    <property type="evidence" value="ECO:0007669"/>
    <property type="project" value="InterPro"/>
</dbReference>
<evidence type="ECO:0000313" key="8">
    <source>
        <dbReference type="EMBL" id="AWH95476.1"/>
    </source>
</evidence>
<dbReference type="Gene3D" id="3.40.50.1000">
    <property type="entry name" value="HAD superfamily/HAD-like"/>
    <property type="match status" value="1"/>
</dbReference>
<dbReference type="NCBIfam" id="TIGR01512">
    <property type="entry name" value="ATPase-IB2_Cd"/>
    <property type="match status" value="1"/>
</dbReference>
<keyword evidence="9" id="KW-1185">Reference proteome</keyword>
<keyword evidence="6" id="KW-0067">ATP-binding</keyword>
<dbReference type="NCBIfam" id="TIGR01525">
    <property type="entry name" value="ATPase-IB_hvy"/>
    <property type="match status" value="1"/>
</dbReference>
<dbReference type="GO" id="GO:0015086">
    <property type="term" value="F:cadmium ion transmembrane transporter activity"/>
    <property type="evidence" value="ECO:0007669"/>
    <property type="project" value="TreeGrafter"/>
</dbReference>
<dbReference type="GO" id="GO:0019829">
    <property type="term" value="F:ATPase-coupled monoatomic cation transmembrane transporter activity"/>
    <property type="evidence" value="ECO:0007669"/>
    <property type="project" value="InterPro"/>
</dbReference>
<dbReference type="InterPro" id="IPR008250">
    <property type="entry name" value="ATPase_P-typ_transduc_dom_A_sf"/>
</dbReference>
<dbReference type="Gene3D" id="3.40.1110.10">
    <property type="entry name" value="Calcium-transporting ATPase, cytoplasmic domain N"/>
    <property type="match status" value="1"/>
</dbReference>
<dbReference type="Gene3D" id="2.70.150.10">
    <property type="entry name" value="Calcium-transporting ATPase, cytoplasmic transduction domain A"/>
    <property type="match status" value="1"/>
</dbReference>
<evidence type="ECO:0000256" key="6">
    <source>
        <dbReference type="RuleBase" id="RU362081"/>
    </source>
</evidence>
<dbReference type="InterPro" id="IPR023214">
    <property type="entry name" value="HAD_sf"/>
</dbReference>
<keyword evidence="6" id="KW-1003">Cell membrane</keyword>
<keyword evidence="4 6" id="KW-1133">Transmembrane helix</keyword>
<dbReference type="RefSeq" id="WP_107747627.1">
    <property type="nucleotide sequence ID" value="NZ_CP015453.1"/>
</dbReference>
<protein>
    <submittedName>
        <fullName evidence="8">Metal-transporting ATPase</fullName>
    </submittedName>
</protein>
<dbReference type="InterPro" id="IPR023299">
    <property type="entry name" value="ATPase_P-typ_cyto_dom_N"/>
</dbReference>
<organism evidence="8 9">
    <name type="scientific">Dietzia psychralcaliphila</name>
    <dbReference type="NCBI Taxonomy" id="139021"/>
    <lineage>
        <taxon>Bacteria</taxon>
        <taxon>Bacillati</taxon>
        <taxon>Actinomycetota</taxon>
        <taxon>Actinomycetes</taxon>
        <taxon>Mycobacteriales</taxon>
        <taxon>Dietziaceae</taxon>
        <taxon>Dietzia</taxon>
    </lineage>
</organism>
<dbReference type="SUPFAM" id="SSF56784">
    <property type="entry name" value="HAD-like"/>
    <property type="match status" value="1"/>
</dbReference>
<evidence type="ECO:0000256" key="3">
    <source>
        <dbReference type="ARBA" id="ARBA00022692"/>
    </source>
</evidence>
<proteinExistence type="inferred from homology"/>
<dbReference type="InterPro" id="IPR027256">
    <property type="entry name" value="P-typ_ATPase_IB"/>
</dbReference>
<feature type="domain" description="P-type ATPase A" evidence="7">
    <location>
        <begin position="132"/>
        <end position="233"/>
    </location>
</feature>
<gene>
    <name evidence="8" type="ORF">A6048_08185</name>
</gene>
<evidence type="ECO:0000256" key="2">
    <source>
        <dbReference type="ARBA" id="ARBA00006024"/>
    </source>
</evidence>
<keyword evidence="3 6" id="KW-0812">Transmembrane</keyword>
<dbReference type="InterPro" id="IPR036412">
    <property type="entry name" value="HAD-like_sf"/>
</dbReference>
<dbReference type="Pfam" id="PF00702">
    <property type="entry name" value="Hydrolase"/>
    <property type="match status" value="1"/>
</dbReference>
<name>A0AAD0JU13_9ACTN</name>
<dbReference type="InterPro" id="IPR051014">
    <property type="entry name" value="Cation_Transport_ATPase_IB"/>
</dbReference>
<evidence type="ECO:0000256" key="4">
    <source>
        <dbReference type="ARBA" id="ARBA00022989"/>
    </source>
</evidence>
<dbReference type="InterPro" id="IPR059000">
    <property type="entry name" value="ATPase_P-type_domA"/>
</dbReference>
<dbReference type="PANTHER" id="PTHR48085:SF5">
    <property type="entry name" value="CADMIUM_ZINC-TRANSPORTING ATPASE HMA4-RELATED"/>
    <property type="match status" value="1"/>
</dbReference>
<dbReference type="PANTHER" id="PTHR48085">
    <property type="entry name" value="CADMIUM/ZINC-TRANSPORTING ATPASE HMA2-RELATED"/>
    <property type="match status" value="1"/>
</dbReference>
<keyword evidence="5 6" id="KW-0472">Membrane</keyword>
<dbReference type="GO" id="GO:0046872">
    <property type="term" value="F:metal ion binding"/>
    <property type="evidence" value="ECO:0007669"/>
    <property type="project" value="UniProtKB-KW"/>
</dbReference>
<dbReference type="Pfam" id="PF00122">
    <property type="entry name" value="E1-E2_ATPase"/>
    <property type="match status" value="1"/>
</dbReference>
<dbReference type="InterPro" id="IPR001757">
    <property type="entry name" value="P_typ_ATPase"/>
</dbReference>
<evidence type="ECO:0000256" key="5">
    <source>
        <dbReference type="ARBA" id="ARBA00023136"/>
    </source>
</evidence>
<accession>A0AAD0JU13</accession>
<dbReference type="InterPro" id="IPR018303">
    <property type="entry name" value="ATPase_P-typ_P_site"/>
</dbReference>
<reference evidence="8 9" key="1">
    <citation type="submission" date="2016-04" db="EMBL/GenBank/DDBJ databases">
        <title>Complete genome sequence of the haloalkaliphilic hydrocarbon-degrading bacterium Dietzia psychralcaliphila ILA-1T, isolated from a drain of a fish product-processing plant.</title>
        <authorList>
            <person name="Zhao J."/>
            <person name="Hu B."/>
            <person name="Geng S."/>
            <person name="Nie Y."/>
            <person name="Tang Y."/>
        </authorList>
    </citation>
    <scope>NUCLEOTIDE SEQUENCE [LARGE SCALE GENOMIC DNA]</scope>
    <source>
        <strain evidence="8 9">ILA-1</strain>
    </source>
</reference>
<feature type="transmembrane region" description="Helical" evidence="6">
    <location>
        <begin position="82"/>
        <end position="107"/>
    </location>
</feature>
<evidence type="ECO:0000256" key="1">
    <source>
        <dbReference type="ARBA" id="ARBA00004651"/>
    </source>
</evidence>
<dbReference type="PROSITE" id="PS00154">
    <property type="entry name" value="ATPASE_E1_E2"/>
    <property type="match status" value="1"/>
</dbReference>
<comment type="subcellular location">
    <subcellularLocation>
        <location evidence="1">Cell membrane</location>
        <topology evidence="1">Multi-pass membrane protein</topology>
    </subcellularLocation>
</comment>
<dbReference type="Proteomes" id="UP000244903">
    <property type="component" value="Chromosome"/>
</dbReference>